<dbReference type="GO" id="GO:0060271">
    <property type="term" value="P:cilium assembly"/>
    <property type="evidence" value="ECO:0007669"/>
    <property type="project" value="TreeGrafter"/>
</dbReference>
<dbReference type="SUPFAM" id="SSF48452">
    <property type="entry name" value="TPR-like"/>
    <property type="match status" value="2"/>
</dbReference>
<evidence type="ECO:0000313" key="6">
    <source>
        <dbReference type="Proteomes" id="UP000007635"/>
    </source>
</evidence>
<dbReference type="GO" id="GO:0070062">
    <property type="term" value="C:extracellular exosome"/>
    <property type="evidence" value="ECO:0007669"/>
    <property type="project" value="TreeGrafter"/>
</dbReference>
<evidence type="ECO:0000256" key="3">
    <source>
        <dbReference type="PROSITE-ProRule" id="PRU00339"/>
    </source>
</evidence>
<evidence type="ECO:0000256" key="2">
    <source>
        <dbReference type="ARBA" id="ARBA00022803"/>
    </source>
</evidence>
<proteinExistence type="predicted"/>
<dbReference type="SMART" id="SM00028">
    <property type="entry name" value="TPR"/>
    <property type="match status" value="6"/>
</dbReference>
<dbReference type="PANTHER" id="PTHR44314:SF1">
    <property type="entry name" value="CILIA- AND FLAGELLA-ASSOCIATED PROTEIN 70"/>
    <property type="match status" value="1"/>
</dbReference>
<dbReference type="Proteomes" id="UP000007635">
    <property type="component" value="Chromosome II"/>
</dbReference>
<reference evidence="5 6" key="1">
    <citation type="journal article" date="2021" name="G3 (Bethesda)">
        <title>Improved contiguity of the threespine stickleback genome using long-read sequencing.</title>
        <authorList>
            <person name="Nath S."/>
            <person name="Shaw D.E."/>
            <person name="White M.A."/>
        </authorList>
    </citation>
    <scope>NUCLEOTIDE SEQUENCE [LARGE SCALE GENOMIC DNA]</scope>
    <source>
        <strain evidence="5 6">Lake Benthic</strain>
    </source>
</reference>
<reference evidence="5" key="2">
    <citation type="submission" date="2025-08" db="UniProtKB">
        <authorList>
            <consortium name="Ensembl"/>
        </authorList>
    </citation>
    <scope>IDENTIFICATION</scope>
</reference>
<dbReference type="OMA" id="MSDYHMQ"/>
<dbReference type="PANTHER" id="PTHR44314">
    <property type="entry name" value="CILIA- AND FLAGELLA-ASSOCIATED PROTEIN 70"/>
    <property type="match status" value="1"/>
</dbReference>
<dbReference type="InParanoid" id="G3PYK0"/>
<evidence type="ECO:0008006" key="7">
    <source>
        <dbReference type="Google" id="ProtNLM"/>
    </source>
</evidence>
<feature type="region of interest" description="Disordered" evidence="4">
    <location>
        <begin position="378"/>
        <end position="400"/>
    </location>
</feature>
<feature type="compositionally biased region" description="Basic and acidic residues" evidence="4">
    <location>
        <begin position="391"/>
        <end position="400"/>
    </location>
</feature>
<keyword evidence="1" id="KW-0677">Repeat</keyword>
<feature type="repeat" description="TPR" evidence="3">
    <location>
        <begin position="862"/>
        <end position="895"/>
    </location>
</feature>
<dbReference type="Ensembl" id="ENSGACT00000022733.2">
    <property type="protein sequence ID" value="ENSGACP00000022690.2"/>
    <property type="gene ID" value="ENSGACG00000017175.2"/>
</dbReference>
<evidence type="ECO:0000256" key="1">
    <source>
        <dbReference type="ARBA" id="ARBA00022737"/>
    </source>
</evidence>
<evidence type="ECO:0000256" key="4">
    <source>
        <dbReference type="SAM" id="MobiDB-lite"/>
    </source>
</evidence>
<dbReference type="eggNOG" id="ENOG502QSJ2">
    <property type="taxonomic scope" value="Eukaryota"/>
</dbReference>
<evidence type="ECO:0000313" key="5">
    <source>
        <dbReference type="Ensembl" id="ENSGACP00000022690.2"/>
    </source>
</evidence>
<dbReference type="Pfam" id="PF13181">
    <property type="entry name" value="TPR_8"/>
    <property type="match status" value="1"/>
</dbReference>
<dbReference type="AlphaFoldDB" id="G3PYK0"/>
<sequence length="987" mass="109754">RVSNAKFNKTVLTRQGKKTGVFRSSVQVEVDGNVLGESEKKEVPQVAQRVDYDFTCGLLCRGDAEALSELLSKPLILTVREFLPEEKKAVARTAVVGQAVVDLLPLLQGQCSFSAKVLLNPVSGSAAKDTTPQPTLCVCVSVSDPLLSEAELSSSNLLRVTVETAFSVPKSWSFESGSAPCKYSAALEVPLTAQKDQALLFCEGQLMAGGQREQNGRRRKRPHRALLVPANHFLPAAFLQAEPVEEEDGELTGYEDQAFRETVETTKNRVSWDTEMPCFLDAGGTSRSHTHTQSRLWPVEIMRLTKAAETKMGNLEIPFHGVAFVDLGRLLFPGVRRIRGAYSIQTFSEAELLKKAKRSGSVLKEHVKFAADQVKGRAGSAAGSHKARARGAKESKEPAKKVRKAGVVGGDLFACISRSLETCSTYAEARTYIIIEITLEKPLVPKTPNLPFLLMSLFPQAVLDFHRQVGNVVTHVSDQYGELLAAGWKASENCSREQMHVELMGSLNDSGRYFAFKEQMKHAVVRIVRDKMQRTEPINDPQELKRFVSKLYVYLADEMHIAHNKVTHTHTHTHTHTQSVCVSTLRHFAREAQLVGDYQQAVQHYQELVVREPTDPSHKFEWGSLYMLTGDYMEARECFHDAVSVQQAHRPSLMMCGVLAAMFEEHEEARTFLQRATSIEPPSVVAWTLLGLHHEIQSESILAESTFLEARRQLRANGAKKRTQSEQDRNQNPDSVSEVQGEPSVNMSSSSISAPTKLSSTIYTEAAQFLLQNSALQMAERALSLELLSDGGPSASYPLLLARLQLLRADYRGAADSLQEALSDSDAWALSGHCHFLLGAFTDARKSYEWSLIFPQPPSDCHLVLLRLGSIYLQQEKYEEAKGVYLRACEASPSCLTWLGLGTACYRLEELCVAEEALTEANHRNWQNAEVWAYLSLVCLRVSADLEKHTSVPVQFNLQEEPLLREFAELKEHLRFRTLASCFGTSS</sequence>
<dbReference type="InterPro" id="IPR019734">
    <property type="entry name" value="TPR_rpt"/>
</dbReference>
<dbReference type="PROSITE" id="PS50005">
    <property type="entry name" value="TPR"/>
    <property type="match status" value="2"/>
</dbReference>
<dbReference type="InterPro" id="IPR011990">
    <property type="entry name" value="TPR-like_helical_dom_sf"/>
</dbReference>
<dbReference type="GO" id="GO:0003341">
    <property type="term" value="P:cilium movement"/>
    <property type="evidence" value="ECO:0007669"/>
    <property type="project" value="TreeGrafter"/>
</dbReference>
<accession>G3PYK0</accession>
<keyword evidence="2 3" id="KW-0802">TPR repeat</keyword>
<organism evidence="5 6">
    <name type="scientific">Gasterosteus aculeatus aculeatus</name>
    <name type="common">three-spined stickleback</name>
    <dbReference type="NCBI Taxonomy" id="481459"/>
    <lineage>
        <taxon>Eukaryota</taxon>
        <taxon>Metazoa</taxon>
        <taxon>Chordata</taxon>
        <taxon>Craniata</taxon>
        <taxon>Vertebrata</taxon>
        <taxon>Euteleostomi</taxon>
        <taxon>Actinopterygii</taxon>
        <taxon>Neopterygii</taxon>
        <taxon>Teleostei</taxon>
        <taxon>Neoteleostei</taxon>
        <taxon>Acanthomorphata</taxon>
        <taxon>Eupercaria</taxon>
        <taxon>Perciformes</taxon>
        <taxon>Cottioidei</taxon>
        <taxon>Gasterosteales</taxon>
        <taxon>Gasterosteidae</taxon>
        <taxon>Gasterosteus</taxon>
    </lineage>
</organism>
<feature type="repeat" description="TPR" evidence="3">
    <location>
        <begin position="616"/>
        <end position="649"/>
    </location>
</feature>
<reference evidence="5" key="3">
    <citation type="submission" date="2025-09" db="UniProtKB">
        <authorList>
            <consortium name="Ensembl"/>
        </authorList>
    </citation>
    <scope>IDENTIFICATION</scope>
</reference>
<dbReference type="GeneTree" id="ENSGT00390000013319"/>
<name>G3PYK0_GASAC</name>
<dbReference type="GO" id="GO:0031514">
    <property type="term" value="C:motile cilium"/>
    <property type="evidence" value="ECO:0007669"/>
    <property type="project" value="TreeGrafter"/>
</dbReference>
<feature type="compositionally biased region" description="Polar residues" evidence="4">
    <location>
        <begin position="732"/>
        <end position="752"/>
    </location>
</feature>
<dbReference type="STRING" id="69293.ENSGACP00000022690"/>
<dbReference type="InterPro" id="IPR052628">
    <property type="entry name" value="CFAP70"/>
</dbReference>
<keyword evidence="6" id="KW-1185">Reference proteome</keyword>
<dbReference type="FunCoup" id="G3PYK0">
    <property type="interactions" value="23"/>
</dbReference>
<dbReference type="Bgee" id="ENSGACG00000017175">
    <property type="expression patterns" value="Expressed in mesonephros and 1 other cell type or tissue"/>
</dbReference>
<dbReference type="Gene3D" id="1.25.40.10">
    <property type="entry name" value="Tetratricopeptide repeat domain"/>
    <property type="match status" value="2"/>
</dbReference>
<protein>
    <recommendedName>
        <fullName evidence="7">Cilia and flagella associated protein 70</fullName>
    </recommendedName>
</protein>
<feature type="region of interest" description="Disordered" evidence="4">
    <location>
        <begin position="716"/>
        <end position="752"/>
    </location>
</feature>